<dbReference type="PROSITE" id="PS01124">
    <property type="entry name" value="HTH_ARAC_FAMILY_2"/>
    <property type="match status" value="1"/>
</dbReference>
<dbReference type="Pfam" id="PF12833">
    <property type="entry name" value="HTH_18"/>
    <property type="match status" value="1"/>
</dbReference>
<dbReference type="InterPro" id="IPR020449">
    <property type="entry name" value="Tscrpt_reg_AraC-type_HTH"/>
</dbReference>
<feature type="domain" description="HTH araC/xylS-type" evidence="4">
    <location>
        <begin position="157"/>
        <end position="259"/>
    </location>
</feature>
<proteinExistence type="predicted"/>
<keyword evidence="3" id="KW-0804">Transcription</keyword>
<sequence>MGELPEISERGVLYPRRLPPRFQRIPATGPVGELVVWWWIAQWNEPLGSVSRQDLLPFPGCNLVVERDMVGFAGPTTRASHRDLVGSGWAVAALLRPAAVPAFASGPASVRDSYVSLLVPELHSRVAEAVAAGDFNDAVARLSAWVTARVGPVTDEARLANALAEVAGSDSSVVSVGDLATALNVSQRTVHRLAEQYIGLTPHALIRRRRLQEAAEHIRSEPGVSLSTVAAAHGFSDQAHFAREFQRFLGQTPREYRGASEHYS</sequence>
<accession>A0ABN2Y4T9</accession>
<comment type="caution">
    <text evidence="5">The sequence shown here is derived from an EMBL/GenBank/DDBJ whole genome shotgun (WGS) entry which is preliminary data.</text>
</comment>
<evidence type="ECO:0000256" key="1">
    <source>
        <dbReference type="ARBA" id="ARBA00023015"/>
    </source>
</evidence>
<evidence type="ECO:0000259" key="4">
    <source>
        <dbReference type="PROSITE" id="PS01124"/>
    </source>
</evidence>
<organism evidence="5 6">
    <name type="scientific">Kocuria atrinae</name>
    <dbReference type="NCBI Taxonomy" id="592377"/>
    <lineage>
        <taxon>Bacteria</taxon>
        <taxon>Bacillati</taxon>
        <taxon>Actinomycetota</taxon>
        <taxon>Actinomycetes</taxon>
        <taxon>Micrococcales</taxon>
        <taxon>Micrococcaceae</taxon>
        <taxon>Kocuria</taxon>
    </lineage>
</organism>
<dbReference type="PANTHER" id="PTHR46796:SF13">
    <property type="entry name" value="HTH-TYPE TRANSCRIPTIONAL ACTIVATOR RHAS"/>
    <property type="match status" value="1"/>
</dbReference>
<dbReference type="SUPFAM" id="SSF46689">
    <property type="entry name" value="Homeodomain-like"/>
    <property type="match status" value="1"/>
</dbReference>
<reference evidence="5 6" key="1">
    <citation type="journal article" date="2019" name="Int. J. Syst. Evol. Microbiol.">
        <title>The Global Catalogue of Microorganisms (GCM) 10K type strain sequencing project: providing services to taxonomists for standard genome sequencing and annotation.</title>
        <authorList>
            <consortium name="The Broad Institute Genomics Platform"/>
            <consortium name="The Broad Institute Genome Sequencing Center for Infectious Disease"/>
            <person name="Wu L."/>
            <person name="Ma J."/>
        </authorList>
    </citation>
    <scope>NUCLEOTIDE SEQUENCE [LARGE SCALE GENOMIC DNA]</scope>
    <source>
        <strain evidence="5 6">JCM 15914</strain>
    </source>
</reference>
<evidence type="ECO:0000256" key="2">
    <source>
        <dbReference type="ARBA" id="ARBA00023125"/>
    </source>
</evidence>
<evidence type="ECO:0000313" key="6">
    <source>
        <dbReference type="Proteomes" id="UP001500166"/>
    </source>
</evidence>
<dbReference type="InterPro" id="IPR018060">
    <property type="entry name" value="HTH_AraC"/>
</dbReference>
<dbReference type="PRINTS" id="PR00032">
    <property type="entry name" value="HTHARAC"/>
</dbReference>
<keyword evidence="6" id="KW-1185">Reference proteome</keyword>
<protein>
    <recommendedName>
        <fullName evidence="4">HTH araC/xylS-type domain-containing protein</fullName>
    </recommendedName>
</protein>
<dbReference type="InterPro" id="IPR018062">
    <property type="entry name" value="HTH_AraC-typ_CS"/>
</dbReference>
<dbReference type="InterPro" id="IPR046532">
    <property type="entry name" value="DUF6597"/>
</dbReference>
<dbReference type="RefSeq" id="WP_344225278.1">
    <property type="nucleotide sequence ID" value="NZ_BAAAQA010000027.1"/>
</dbReference>
<evidence type="ECO:0000313" key="5">
    <source>
        <dbReference type="EMBL" id="GAA2121564.1"/>
    </source>
</evidence>
<dbReference type="EMBL" id="BAAAQA010000027">
    <property type="protein sequence ID" value="GAA2121564.1"/>
    <property type="molecule type" value="Genomic_DNA"/>
</dbReference>
<name>A0ABN2Y4T9_9MICC</name>
<keyword evidence="1" id="KW-0805">Transcription regulation</keyword>
<keyword evidence="2" id="KW-0238">DNA-binding</keyword>
<dbReference type="InterPro" id="IPR009057">
    <property type="entry name" value="Homeodomain-like_sf"/>
</dbReference>
<dbReference type="SMART" id="SM00342">
    <property type="entry name" value="HTH_ARAC"/>
    <property type="match status" value="1"/>
</dbReference>
<gene>
    <name evidence="5" type="ORF">GCM10009824_24110</name>
</gene>
<dbReference type="InterPro" id="IPR050204">
    <property type="entry name" value="AraC_XylS_family_regulators"/>
</dbReference>
<dbReference type="Gene3D" id="1.10.10.60">
    <property type="entry name" value="Homeodomain-like"/>
    <property type="match status" value="1"/>
</dbReference>
<dbReference type="Pfam" id="PF20240">
    <property type="entry name" value="DUF6597"/>
    <property type="match status" value="1"/>
</dbReference>
<dbReference type="PANTHER" id="PTHR46796">
    <property type="entry name" value="HTH-TYPE TRANSCRIPTIONAL ACTIVATOR RHAS-RELATED"/>
    <property type="match status" value="1"/>
</dbReference>
<evidence type="ECO:0000256" key="3">
    <source>
        <dbReference type="ARBA" id="ARBA00023163"/>
    </source>
</evidence>
<dbReference type="PROSITE" id="PS00041">
    <property type="entry name" value="HTH_ARAC_FAMILY_1"/>
    <property type="match status" value="1"/>
</dbReference>
<dbReference type="Proteomes" id="UP001500166">
    <property type="component" value="Unassembled WGS sequence"/>
</dbReference>